<organism evidence="4 5">
    <name type="scientific">Paralysiella testudinis</name>
    <dbReference type="NCBI Taxonomy" id="2809020"/>
    <lineage>
        <taxon>Bacteria</taxon>
        <taxon>Pseudomonadati</taxon>
        <taxon>Pseudomonadota</taxon>
        <taxon>Betaproteobacteria</taxon>
        <taxon>Neisseriales</taxon>
        <taxon>Neisseriaceae</taxon>
        <taxon>Paralysiella</taxon>
    </lineage>
</organism>
<accession>A0A892ZKD5</accession>
<evidence type="ECO:0000313" key="4">
    <source>
        <dbReference type="EMBL" id="QRQ82156.1"/>
    </source>
</evidence>
<dbReference type="EMBL" id="CP069798">
    <property type="protein sequence ID" value="QRQ82156.1"/>
    <property type="molecule type" value="Genomic_DNA"/>
</dbReference>
<dbReference type="Pfam" id="PF00296">
    <property type="entry name" value="Bac_luciferase"/>
    <property type="match status" value="1"/>
</dbReference>
<dbReference type="Gene3D" id="3.20.20.30">
    <property type="entry name" value="Luciferase-like domain"/>
    <property type="match status" value="1"/>
</dbReference>
<dbReference type="GO" id="GO:0005829">
    <property type="term" value="C:cytosol"/>
    <property type="evidence" value="ECO:0007669"/>
    <property type="project" value="TreeGrafter"/>
</dbReference>
<dbReference type="RefSeq" id="WP_230339448.1">
    <property type="nucleotide sequence ID" value="NZ_CP069798.1"/>
</dbReference>
<gene>
    <name evidence="4" type="ORF">JQU52_01605</name>
</gene>
<dbReference type="InterPro" id="IPR050766">
    <property type="entry name" value="Bact_Lucif_Oxidored"/>
</dbReference>
<dbReference type="PANTHER" id="PTHR30137:SF6">
    <property type="entry name" value="LUCIFERASE-LIKE MONOOXYGENASE"/>
    <property type="match status" value="1"/>
</dbReference>
<dbReference type="InterPro" id="IPR019949">
    <property type="entry name" value="CmoO-like"/>
</dbReference>
<dbReference type="KEGG" id="ptes:JQU52_01605"/>
<keyword evidence="5" id="KW-1185">Reference proteome</keyword>
<evidence type="ECO:0000259" key="3">
    <source>
        <dbReference type="Pfam" id="PF00296"/>
    </source>
</evidence>
<dbReference type="Proteomes" id="UP000653156">
    <property type="component" value="Chromosome"/>
</dbReference>
<feature type="domain" description="Luciferase-like" evidence="3">
    <location>
        <begin position="14"/>
        <end position="298"/>
    </location>
</feature>
<reference evidence="4" key="1">
    <citation type="submission" date="2021-02" db="EMBL/GenBank/DDBJ databases">
        <title>Neisseriaceae sp. 26B isolated from the cloaca of a Common Toad-headed Turtle (Mesoclemmys nasuta).</title>
        <authorList>
            <person name="Spergser J."/>
            <person name="Busse H.-J."/>
        </authorList>
    </citation>
    <scope>NUCLEOTIDE SEQUENCE</scope>
    <source>
        <strain evidence="4">26B</strain>
    </source>
</reference>
<dbReference type="InterPro" id="IPR011251">
    <property type="entry name" value="Luciferase-like_dom"/>
</dbReference>
<dbReference type="AlphaFoldDB" id="A0A892ZKD5"/>
<dbReference type="NCBIfam" id="TIGR03558">
    <property type="entry name" value="oxido_grp_1"/>
    <property type="match status" value="1"/>
</dbReference>
<dbReference type="InterPro" id="IPR036661">
    <property type="entry name" value="Luciferase-like_sf"/>
</dbReference>
<protein>
    <recommendedName>
        <fullName evidence="2">Luciferase-like monooxygenase</fullName>
    </recommendedName>
</protein>
<dbReference type="FunFam" id="3.20.20.30:FF:000002">
    <property type="entry name" value="LLM class flavin-dependent oxidoreductase"/>
    <property type="match status" value="1"/>
</dbReference>
<comment type="similarity">
    <text evidence="1">To bacterial alkanal monooxygenase alpha and beta chains.</text>
</comment>
<evidence type="ECO:0000256" key="1">
    <source>
        <dbReference type="ARBA" id="ARBA00007789"/>
    </source>
</evidence>
<proteinExistence type="predicted"/>
<sequence length="331" mass="36123">MTTPAVSALNLVPVRAGHTTEQALASMVALAQHTEALGYRRYWIAEHHNTTSLASSATSILISHTLQHTKRIRVGSGGVMLPNHSPLIVAEQYGTLATLYPERVDLGLGRAPGTDRLTAQALRRAERETSLDFPEDVAALQRYLGDAAGQGYVKAFPGIGTHVPLYILGSSTESAYLAAEKGLPYVFAAHFAPRMLEEALAIYRSHFQPSPTLAQPYVMVALNVIGADDDQAAQYLATSQQQFFLNVVRNSRMPLSPPVNSMAGRWNEMEQHTVNSMTACSLIGGPATLAAQFSELHTRLRANEYMAVSYIYDEALQFASYRLFKEAVEAV</sequence>
<dbReference type="GO" id="GO:0016705">
    <property type="term" value="F:oxidoreductase activity, acting on paired donors, with incorporation or reduction of molecular oxygen"/>
    <property type="evidence" value="ECO:0007669"/>
    <property type="project" value="InterPro"/>
</dbReference>
<evidence type="ECO:0000313" key="5">
    <source>
        <dbReference type="Proteomes" id="UP000653156"/>
    </source>
</evidence>
<dbReference type="PANTHER" id="PTHR30137">
    <property type="entry name" value="LUCIFERASE-LIKE MONOOXYGENASE"/>
    <property type="match status" value="1"/>
</dbReference>
<name>A0A892ZKD5_9NEIS</name>
<evidence type="ECO:0000256" key="2">
    <source>
        <dbReference type="ARBA" id="ARBA00074555"/>
    </source>
</evidence>
<dbReference type="SUPFAM" id="SSF51679">
    <property type="entry name" value="Bacterial luciferase-like"/>
    <property type="match status" value="1"/>
</dbReference>